<dbReference type="Pfam" id="PF02992">
    <property type="entry name" value="Transposase_21"/>
    <property type="match status" value="1"/>
</dbReference>
<reference evidence="1" key="1">
    <citation type="submission" date="2020-06" db="EMBL/GenBank/DDBJ databases">
        <authorList>
            <person name="Li T."/>
            <person name="Hu X."/>
            <person name="Zhang T."/>
            <person name="Song X."/>
            <person name="Zhang H."/>
            <person name="Dai N."/>
            <person name="Sheng W."/>
            <person name="Hou X."/>
            <person name="Wei L."/>
        </authorList>
    </citation>
    <scope>NUCLEOTIDE SEQUENCE</scope>
    <source>
        <strain evidence="1">KEN1</strain>
        <tissue evidence="1">Leaf</tissue>
    </source>
</reference>
<comment type="caution">
    <text evidence="1">The sequence shown here is derived from an EMBL/GenBank/DDBJ whole genome shotgun (WGS) entry which is preliminary data.</text>
</comment>
<dbReference type="AlphaFoldDB" id="A0AAW2VU53"/>
<name>A0AAW2VU53_9LAMI</name>
<gene>
    <name evidence="1" type="ORF">Slati_2654700</name>
</gene>
<organism evidence="1">
    <name type="scientific">Sesamum latifolium</name>
    <dbReference type="NCBI Taxonomy" id="2727402"/>
    <lineage>
        <taxon>Eukaryota</taxon>
        <taxon>Viridiplantae</taxon>
        <taxon>Streptophyta</taxon>
        <taxon>Embryophyta</taxon>
        <taxon>Tracheophyta</taxon>
        <taxon>Spermatophyta</taxon>
        <taxon>Magnoliopsida</taxon>
        <taxon>eudicotyledons</taxon>
        <taxon>Gunneridae</taxon>
        <taxon>Pentapetalae</taxon>
        <taxon>asterids</taxon>
        <taxon>lamiids</taxon>
        <taxon>Lamiales</taxon>
        <taxon>Pedaliaceae</taxon>
        <taxon>Sesamum</taxon>
    </lineage>
</organism>
<dbReference type="EMBL" id="JACGWN010000009">
    <property type="protein sequence ID" value="KAL0433204.1"/>
    <property type="molecule type" value="Genomic_DNA"/>
</dbReference>
<sequence length="117" mass="13532">MVIPAPSNTKCLIDVYLESLIKELHNLWHVAVLTHDNAKNETFAIGATLMWIVNDLPGYGMACGWSTNGVMGCPVCMEDTREFYLQNSRKACYFYCHKQFLHQDHLYRRNKKAFTKN</sequence>
<reference evidence="1" key="2">
    <citation type="journal article" date="2024" name="Plant">
        <title>Genomic evolution and insights into agronomic trait innovations of Sesamum species.</title>
        <authorList>
            <person name="Miao H."/>
            <person name="Wang L."/>
            <person name="Qu L."/>
            <person name="Liu H."/>
            <person name="Sun Y."/>
            <person name="Le M."/>
            <person name="Wang Q."/>
            <person name="Wei S."/>
            <person name="Zheng Y."/>
            <person name="Lin W."/>
            <person name="Duan Y."/>
            <person name="Cao H."/>
            <person name="Xiong S."/>
            <person name="Wang X."/>
            <person name="Wei L."/>
            <person name="Li C."/>
            <person name="Ma Q."/>
            <person name="Ju M."/>
            <person name="Zhao R."/>
            <person name="Li G."/>
            <person name="Mu C."/>
            <person name="Tian Q."/>
            <person name="Mei H."/>
            <person name="Zhang T."/>
            <person name="Gao T."/>
            <person name="Zhang H."/>
        </authorList>
    </citation>
    <scope>NUCLEOTIDE SEQUENCE</scope>
    <source>
        <strain evidence="1">KEN1</strain>
    </source>
</reference>
<dbReference type="PANTHER" id="PTHR10775">
    <property type="entry name" value="OS08G0208400 PROTEIN"/>
    <property type="match status" value="1"/>
</dbReference>
<accession>A0AAW2VU53</accession>
<dbReference type="PANTHER" id="PTHR10775:SF188">
    <property type="entry name" value="TRANSPOSASE-ASSOCIATED DOMAIN-CONTAINING PROTEIN"/>
    <property type="match status" value="1"/>
</dbReference>
<protein>
    <submittedName>
        <fullName evidence="1">Uncharacterized protein</fullName>
    </submittedName>
</protein>
<dbReference type="InterPro" id="IPR004242">
    <property type="entry name" value="Transposase_21"/>
</dbReference>
<proteinExistence type="predicted"/>
<evidence type="ECO:0000313" key="1">
    <source>
        <dbReference type="EMBL" id="KAL0433204.1"/>
    </source>
</evidence>